<evidence type="ECO:0000313" key="2">
    <source>
        <dbReference type="Proteomes" id="UP000018417"/>
    </source>
</evidence>
<protein>
    <submittedName>
        <fullName evidence="1">Uncharacterized protein</fullName>
    </submittedName>
</protein>
<accession>N9EDE1</accession>
<dbReference type="HOGENOM" id="CLU_3362660_0_0_6"/>
<evidence type="ECO:0000313" key="1">
    <source>
        <dbReference type="EMBL" id="ENW08267.1"/>
    </source>
</evidence>
<proteinExistence type="predicted"/>
<sequence>MKSDMGRFDLLIIQQNKLPFVCVRAMISDKLLFTS</sequence>
<dbReference type="AlphaFoldDB" id="N9EDE1"/>
<comment type="caution">
    <text evidence="1">The sequence shown here is derived from an EMBL/GenBank/DDBJ whole genome shotgun (WGS) entry which is preliminary data.</text>
</comment>
<dbReference type="Proteomes" id="UP000018417">
    <property type="component" value="Unassembled WGS sequence"/>
</dbReference>
<name>N9EDE1_9GAMM</name>
<reference evidence="1 2" key="1">
    <citation type="submission" date="2013-02" db="EMBL/GenBank/DDBJ databases">
        <title>The Genome Sequence of Acinetobacter beijerinckii ANC 3835.</title>
        <authorList>
            <consortium name="The Broad Institute Genome Sequencing Platform"/>
            <consortium name="The Broad Institute Genome Sequencing Center for Infectious Disease"/>
            <person name="Cerqueira G."/>
            <person name="Feldgarden M."/>
            <person name="Courvalin P."/>
            <person name="Perichon B."/>
            <person name="Grillot-Courvalin C."/>
            <person name="Clermont D."/>
            <person name="Rocha E."/>
            <person name="Yoon E.-J."/>
            <person name="Nemec A."/>
            <person name="Walker B."/>
            <person name="Young S.K."/>
            <person name="Zeng Q."/>
            <person name="Gargeya S."/>
            <person name="Fitzgerald M."/>
            <person name="Haas B."/>
            <person name="Abouelleil A."/>
            <person name="Alvarado L."/>
            <person name="Arachchi H.M."/>
            <person name="Berlin A.M."/>
            <person name="Chapman S.B."/>
            <person name="Dewar J."/>
            <person name="Goldberg J."/>
            <person name="Griggs A."/>
            <person name="Gujja S."/>
            <person name="Hansen M."/>
            <person name="Howarth C."/>
            <person name="Imamovic A."/>
            <person name="Larimer J."/>
            <person name="McCowan C."/>
            <person name="Murphy C."/>
            <person name="Neiman D."/>
            <person name="Pearson M."/>
            <person name="Priest M."/>
            <person name="Roberts A."/>
            <person name="Saif S."/>
            <person name="Shea T."/>
            <person name="Sisk P."/>
            <person name="Sykes S."/>
            <person name="Wortman J."/>
            <person name="Nusbaum C."/>
            <person name="Birren B."/>
        </authorList>
    </citation>
    <scope>NUCLEOTIDE SEQUENCE [LARGE SCALE GENOMIC DNA]</scope>
    <source>
        <strain evidence="1 2">ANC 3835</strain>
    </source>
</reference>
<dbReference type="EMBL" id="APQK01000002">
    <property type="protein sequence ID" value="ENW08267.1"/>
    <property type="molecule type" value="Genomic_DNA"/>
</dbReference>
<organism evidence="1 2">
    <name type="scientific">Acinetobacter beijerinckii ANC 3835</name>
    <dbReference type="NCBI Taxonomy" id="1217649"/>
    <lineage>
        <taxon>Bacteria</taxon>
        <taxon>Pseudomonadati</taxon>
        <taxon>Pseudomonadota</taxon>
        <taxon>Gammaproteobacteria</taxon>
        <taxon>Moraxellales</taxon>
        <taxon>Moraxellaceae</taxon>
        <taxon>Acinetobacter</taxon>
    </lineage>
</organism>
<gene>
    <name evidence="1" type="ORF">F934_00442</name>
</gene>